<evidence type="ECO:0000313" key="5">
    <source>
        <dbReference type="Proteomes" id="UP000664357"/>
    </source>
</evidence>
<dbReference type="PROSITE" id="PS50977">
    <property type="entry name" value="HTH_TETR_2"/>
    <property type="match status" value="1"/>
</dbReference>
<name>A0ABV0EVP2_9ENTE</name>
<sequence length="182" mass="21344">MVGIANNRRTIYTKNSIREAFLTLLTQKDLEKITVKEITQLADINRGTFYKYYKDAFDLLQKIEEETMEDLLADIQLNSQPIEKWLTTLLQKIQQRPEVRILVLGNYQSNFLSPLLERIKPEAFQHFSQYFPEASTVEKELYLSYFVEGSVGLIVRWLRDYESMSAAAISKLLLNVFKTEIY</sequence>
<reference evidence="4 5" key="1">
    <citation type="submission" date="2024-02" db="EMBL/GenBank/DDBJ databases">
        <title>The Genome Sequence of Enterococcus sp. DIV0159.</title>
        <authorList>
            <person name="Earl A."/>
            <person name="Manson A."/>
            <person name="Gilmore M."/>
            <person name="Sanders J."/>
            <person name="Shea T."/>
            <person name="Howe W."/>
            <person name="Livny J."/>
            <person name="Cuomo C."/>
            <person name="Neafsey D."/>
            <person name="Birren B."/>
        </authorList>
    </citation>
    <scope>NUCLEOTIDE SEQUENCE [LARGE SCALE GENOMIC DNA]</scope>
    <source>
        <strain evidence="4 5">665A</strain>
    </source>
</reference>
<protein>
    <recommendedName>
        <fullName evidence="3">HTH tetR-type domain-containing protein</fullName>
    </recommendedName>
</protein>
<dbReference type="InterPro" id="IPR009057">
    <property type="entry name" value="Homeodomain-like_sf"/>
</dbReference>
<evidence type="ECO:0000313" key="4">
    <source>
        <dbReference type="EMBL" id="MEO1772725.1"/>
    </source>
</evidence>
<keyword evidence="5" id="KW-1185">Reference proteome</keyword>
<proteinExistence type="predicted"/>
<keyword evidence="1 2" id="KW-0238">DNA-binding</keyword>
<accession>A0ABV0EVP2</accession>
<comment type="caution">
    <text evidence="4">The sequence shown here is derived from an EMBL/GenBank/DDBJ whole genome shotgun (WGS) entry which is preliminary data.</text>
</comment>
<evidence type="ECO:0000256" key="1">
    <source>
        <dbReference type="ARBA" id="ARBA00023125"/>
    </source>
</evidence>
<dbReference type="PANTHER" id="PTHR43479:SF7">
    <property type="entry name" value="TETR-FAMILY TRANSCRIPTIONAL REGULATOR"/>
    <property type="match status" value="1"/>
</dbReference>
<feature type="DNA-binding region" description="H-T-H motif" evidence="2">
    <location>
        <begin position="34"/>
        <end position="53"/>
    </location>
</feature>
<evidence type="ECO:0000256" key="2">
    <source>
        <dbReference type="PROSITE-ProRule" id="PRU00335"/>
    </source>
</evidence>
<organism evidence="4 5">
    <name type="scientific">Candidatus Enterococcus ferrettii</name>
    <dbReference type="NCBI Taxonomy" id="2815324"/>
    <lineage>
        <taxon>Bacteria</taxon>
        <taxon>Bacillati</taxon>
        <taxon>Bacillota</taxon>
        <taxon>Bacilli</taxon>
        <taxon>Lactobacillales</taxon>
        <taxon>Enterococcaceae</taxon>
        <taxon>Enterococcus</taxon>
    </lineage>
</organism>
<dbReference type="SUPFAM" id="SSF46689">
    <property type="entry name" value="Homeodomain-like"/>
    <property type="match status" value="1"/>
</dbReference>
<dbReference type="Gene3D" id="1.10.357.10">
    <property type="entry name" value="Tetracycline Repressor, domain 2"/>
    <property type="match status" value="1"/>
</dbReference>
<dbReference type="InterPro" id="IPR039532">
    <property type="entry name" value="TetR_C_Firmicutes"/>
</dbReference>
<evidence type="ECO:0000259" key="3">
    <source>
        <dbReference type="PROSITE" id="PS50977"/>
    </source>
</evidence>
<dbReference type="PANTHER" id="PTHR43479">
    <property type="entry name" value="ACREF/ENVCD OPERON REPRESSOR-RELATED"/>
    <property type="match status" value="1"/>
</dbReference>
<dbReference type="RefSeq" id="WP_207704819.1">
    <property type="nucleotide sequence ID" value="NZ_JAFREL020000005.1"/>
</dbReference>
<dbReference type="Proteomes" id="UP000664357">
    <property type="component" value="Unassembled WGS sequence"/>
</dbReference>
<dbReference type="InterPro" id="IPR050624">
    <property type="entry name" value="HTH-type_Tx_Regulator"/>
</dbReference>
<dbReference type="Pfam" id="PF14278">
    <property type="entry name" value="TetR_C_8"/>
    <property type="match status" value="1"/>
</dbReference>
<feature type="domain" description="HTH tetR-type" evidence="3">
    <location>
        <begin position="11"/>
        <end position="71"/>
    </location>
</feature>
<dbReference type="EMBL" id="JAFREL020000005">
    <property type="protein sequence ID" value="MEO1772725.1"/>
    <property type="molecule type" value="Genomic_DNA"/>
</dbReference>
<gene>
    <name evidence="4" type="ORF">JZO67_004707</name>
</gene>
<dbReference type="InterPro" id="IPR001647">
    <property type="entry name" value="HTH_TetR"/>
</dbReference>